<dbReference type="Pfam" id="PF00072">
    <property type="entry name" value="Response_reg"/>
    <property type="match status" value="1"/>
</dbReference>
<protein>
    <submittedName>
        <fullName evidence="4">Response regulator</fullName>
    </submittedName>
</protein>
<evidence type="ECO:0000256" key="2">
    <source>
        <dbReference type="PROSITE-ProRule" id="PRU00169"/>
    </source>
</evidence>
<dbReference type="Proteomes" id="UP001606302">
    <property type="component" value="Unassembled WGS sequence"/>
</dbReference>
<evidence type="ECO:0000256" key="1">
    <source>
        <dbReference type="ARBA" id="ARBA00022553"/>
    </source>
</evidence>
<accession>A0ABW7GM01</accession>
<dbReference type="InterPro" id="IPR001789">
    <property type="entry name" value="Sig_transdc_resp-reg_receiver"/>
</dbReference>
<keyword evidence="5" id="KW-1185">Reference proteome</keyword>
<feature type="domain" description="Response regulatory" evidence="3">
    <location>
        <begin position="10"/>
        <end position="120"/>
    </location>
</feature>
<dbReference type="EMBL" id="JBIGHX010000004">
    <property type="protein sequence ID" value="MFG6462825.1"/>
    <property type="molecule type" value="Genomic_DNA"/>
</dbReference>
<dbReference type="InterPro" id="IPR050595">
    <property type="entry name" value="Bact_response_regulator"/>
</dbReference>
<dbReference type="PROSITE" id="PS50110">
    <property type="entry name" value="RESPONSE_REGULATORY"/>
    <property type="match status" value="1"/>
</dbReference>
<dbReference type="InterPro" id="IPR011006">
    <property type="entry name" value="CheY-like_superfamily"/>
</dbReference>
<feature type="modified residue" description="4-aspartylphosphate" evidence="2">
    <location>
        <position position="59"/>
    </location>
</feature>
<sequence>MRCAEGSQQRVLVVDDDVDSAESLAFCLQLEGRKVRYATGGSEAIELAEAFAPHVALIDIFMPQLDGHALAAALRQRFGADLVIVAVTGALKSVALDGFDAHLMKPIDFRQLDALLARPAA</sequence>
<dbReference type="SMART" id="SM00448">
    <property type="entry name" value="REC"/>
    <property type="match status" value="1"/>
</dbReference>
<evidence type="ECO:0000313" key="5">
    <source>
        <dbReference type="Proteomes" id="UP001606302"/>
    </source>
</evidence>
<comment type="caution">
    <text evidence="4">The sequence shown here is derived from an EMBL/GenBank/DDBJ whole genome shotgun (WGS) entry which is preliminary data.</text>
</comment>
<gene>
    <name evidence="4" type="ORF">ACG04Q_14720</name>
</gene>
<evidence type="ECO:0000313" key="4">
    <source>
        <dbReference type="EMBL" id="MFG6462825.1"/>
    </source>
</evidence>
<dbReference type="PANTHER" id="PTHR44591">
    <property type="entry name" value="STRESS RESPONSE REGULATOR PROTEIN 1"/>
    <property type="match status" value="1"/>
</dbReference>
<dbReference type="PANTHER" id="PTHR44591:SF3">
    <property type="entry name" value="RESPONSE REGULATORY DOMAIN-CONTAINING PROTEIN"/>
    <property type="match status" value="1"/>
</dbReference>
<reference evidence="4 5" key="1">
    <citation type="submission" date="2024-08" db="EMBL/GenBank/DDBJ databases">
        <authorList>
            <person name="Lu H."/>
        </authorList>
    </citation>
    <scope>NUCLEOTIDE SEQUENCE [LARGE SCALE GENOMIC DNA]</scope>
    <source>
        <strain evidence="4 5">DXS20W</strain>
    </source>
</reference>
<keyword evidence="1 2" id="KW-0597">Phosphoprotein</keyword>
<dbReference type="RefSeq" id="WP_394511681.1">
    <property type="nucleotide sequence ID" value="NZ_JBIGHX010000004.1"/>
</dbReference>
<name>A0ABW7GM01_9BURK</name>
<organism evidence="4 5">
    <name type="scientific">Pelomonas lactea</name>
    <dbReference type="NCBI Taxonomy" id="3299030"/>
    <lineage>
        <taxon>Bacteria</taxon>
        <taxon>Pseudomonadati</taxon>
        <taxon>Pseudomonadota</taxon>
        <taxon>Betaproteobacteria</taxon>
        <taxon>Burkholderiales</taxon>
        <taxon>Sphaerotilaceae</taxon>
        <taxon>Roseateles</taxon>
    </lineage>
</organism>
<dbReference type="Gene3D" id="3.40.50.2300">
    <property type="match status" value="1"/>
</dbReference>
<proteinExistence type="predicted"/>
<evidence type="ECO:0000259" key="3">
    <source>
        <dbReference type="PROSITE" id="PS50110"/>
    </source>
</evidence>
<dbReference type="SUPFAM" id="SSF52172">
    <property type="entry name" value="CheY-like"/>
    <property type="match status" value="1"/>
</dbReference>